<dbReference type="GO" id="GO:0006308">
    <property type="term" value="P:DNA catabolic process"/>
    <property type="evidence" value="ECO:0007669"/>
    <property type="project" value="UniProtKB-UniRule"/>
</dbReference>
<keyword evidence="5 8" id="KW-0269">Exonuclease</keyword>
<keyword evidence="3" id="KW-0540">Nuclease</keyword>
<evidence type="ECO:0000256" key="3">
    <source>
        <dbReference type="ARBA" id="ARBA00022722"/>
    </source>
</evidence>
<evidence type="ECO:0000313" key="8">
    <source>
        <dbReference type="EMBL" id="EXY88799.1"/>
    </source>
</evidence>
<reference evidence="8 9" key="1">
    <citation type="submission" date="2014-02" db="EMBL/GenBank/DDBJ databases">
        <authorList>
            <person name="Sears C."/>
            <person name="Carroll K."/>
            <person name="Sack B.R."/>
            <person name="Qadri F."/>
            <person name="Myers L.L."/>
            <person name="Chung G.-T."/>
            <person name="Escheverria P."/>
            <person name="Fraser C.M."/>
            <person name="Sadzewicz L."/>
            <person name="Shefchek K.A."/>
            <person name="Tallon L."/>
            <person name="Das S.P."/>
            <person name="Daugherty S."/>
            <person name="Mongodin E.F."/>
        </authorList>
    </citation>
    <scope>NUCLEOTIDE SEQUENCE [LARGE SCALE GENOMIC DNA]</scope>
    <source>
        <strain evidence="9">3998T(B)3</strain>
    </source>
</reference>
<dbReference type="RefSeq" id="WP_005791731.1">
    <property type="nucleotide sequence ID" value="NZ_JGDB01000269.1"/>
</dbReference>
<evidence type="ECO:0000256" key="1">
    <source>
        <dbReference type="ARBA" id="ARBA00009998"/>
    </source>
</evidence>
<dbReference type="PATRIC" id="fig|1339316.3.peg.4315"/>
<evidence type="ECO:0000256" key="2">
    <source>
        <dbReference type="ARBA" id="ARBA00022490"/>
    </source>
</evidence>
<evidence type="ECO:0000256" key="6">
    <source>
        <dbReference type="NCBIfam" id="TIGR01280"/>
    </source>
</evidence>
<gene>
    <name evidence="8" type="ORF">M125_4543</name>
</gene>
<evidence type="ECO:0000256" key="4">
    <source>
        <dbReference type="ARBA" id="ARBA00022801"/>
    </source>
</evidence>
<dbReference type="Gene3D" id="1.10.287.1040">
    <property type="entry name" value="Exonuclease VII, small subunit"/>
    <property type="match status" value="1"/>
</dbReference>
<dbReference type="GeneID" id="60368856"/>
<feature type="coiled-coil region" evidence="7">
    <location>
        <begin position="6"/>
        <end position="64"/>
    </location>
</feature>
<dbReference type="NCBIfam" id="TIGR01280">
    <property type="entry name" value="xseB"/>
    <property type="match status" value="1"/>
</dbReference>
<dbReference type="SUPFAM" id="SSF116842">
    <property type="entry name" value="XseB-like"/>
    <property type="match status" value="1"/>
</dbReference>
<dbReference type="AlphaFoldDB" id="A0A015TWI8"/>
<comment type="similarity">
    <text evidence="1">Belongs to the XseB family.</text>
</comment>
<organism evidence="8 9">
    <name type="scientific">Bacteroides fragilis str. 3998T(B)3</name>
    <dbReference type="NCBI Taxonomy" id="1339316"/>
    <lineage>
        <taxon>Bacteria</taxon>
        <taxon>Pseudomonadati</taxon>
        <taxon>Bacteroidota</taxon>
        <taxon>Bacteroidia</taxon>
        <taxon>Bacteroidales</taxon>
        <taxon>Bacteroidaceae</taxon>
        <taxon>Bacteroides</taxon>
    </lineage>
</organism>
<keyword evidence="2" id="KW-0963">Cytoplasm</keyword>
<name>A0A015TWI8_BACFG</name>
<protein>
    <recommendedName>
        <fullName evidence="6">Exodeoxyribonuclease VII small subunit</fullName>
        <ecNumber evidence="6">3.1.11.6</ecNumber>
    </recommendedName>
</protein>
<dbReference type="GO" id="GO:0009318">
    <property type="term" value="C:exodeoxyribonuclease VII complex"/>
    <property type="evidence" value="ECO:0007669"/>
    <property type="project" value="UniProtKB-UniRule"/>
</dbReference>
<evidence type="ECO:0000313" key="9">
    <source>
        <dbReference type="Proteomes" id="UP000020773"/>
    </source>
</evidence>
<dbReference type="Proteomes" id="UP000020773">
    <property type="component" value="Unassembled WGS sequence"/>
</dbReference>
<evidence type="ECO:0000256" key="5">
    <source>
        <dbReference type="ARBA" id="ARBA00022839"/>
    </source>
</evidence>
<proteinExistence type="inferred from homology"/>
<dbReference type="EMBL" id="JGDB01000269">
    <property type="protein sequence ID" value="EXY88799.1"/>
    <property type="molecule type" value="Genomic_DNA"/>
</dbReference>
<dbReference type="InterPro" id="IPR037004">
    <property type="entry name" value="Exonuc_VII_ssu_sf"/>
</dbReference>
<dbReference type="InterPro" id="IPR003761">
    <property type="entry name" value="Exonuc_VII_S"/>
</dbReference>
<evidence type="ECO:0000256" key="7">
    <source>
        <dbReference type="SAM" id="Coils"/>
    </source>
</evidence>
<comment type="caution">
    <text evidence="8">The sequence shown here is derived from an EMBL/GenBank/DDBJ whole genome shotgun (WGS) entry which is preliminary data.</text>
</comment>
<dbReference type="GO" id="GO:0008855">
    <property type="term" value="F:exodeoxyribonuclease VII activity"/>
    <property type="evidence" value="ECO:0007669"/>
    <property type="project" value="UniProtKB-UniRule"/>
</dbReference>
<dbReference type="EC" id="3.1.11.6" evidence="6"/>
<sequence length="70" mass="8164">MPAKKKETYSQAIERLEKIVRQIDSNELEIDELSEKIKEANEIIAFCTGKLTKADQEIEKLLQEKRLSEE</sequence>
<accession>A0A015TWI8</accession>
<keyword evidence="7" id="KW-0175">Coiled coil</keyword>
<keyword evidence="4" id="KW-0378">Hydrolase</keyword>
<dbReference type="Pfam" id="PF02609">
    <property type="entry name" value="Exonuc_VII_S"/>
    <property type="match status" value="1"/>
</dbReference>